<organism evidence="2 3">
    <name type="scientific">Microcystis wesenbergii NRERC-220</name>
    <dbReference type="NCBI Taxonomy" id="3068991"/>
    <lineage>
        <taxon>Bacteria</taxon>
        <taxon>Bacillati</taxon>
        <taxon>Cyanobacteriota</taxon>
        <taxon>Cyanophyceae</taxon>
        <taxon>Oscillatoriophycideae</taxon>
        <taxon>Chroococcales</taxon>
        <taxon>Microcystaceae</taxon>
        <taxon>Microcystis</taxon>
    </lineage>
</organism>
<name>A0ABU3HKA8_9CHRO</name>
<dbReference type="SUPFAM" id="SSF53098">
    <property type="entry name" value="Ribonuclease H-like"/>
    <property type="match status" value="1"/>
</dbReference>
<evidence type="ECO:0000313" key="3">
    <source>
        <dbReference type="Proteomes" id="UP001180650"/>
    </source>
</evidence>
<evidence type="ECO:0008006" key="4">
    <source>
        <dbReference type="Google" id="ProtNLM"/>
    </source>
</evidence>
<dbReference type="InterPro" id="IPR012337">
    <property type="entry name" value="RNaseH-like_sf"/>
</dbReference>
<feature type="transmembrane region" description="Helical" evidence="1">
    <location>
        <begin position="113"/>
        <end position="131"/>
    </location>
</feature>
<reference evidence="2" key="1">
    <citation type="submission" date="2023-08" db="EMBL/GenBank/DDBJ databases">
        <authorList>
            <person name="Park H.-K."/>
            <person name="Kim I.-S."/>
        </authorList>
    </citation>
    <scope>NUCLEOTIDE SEQUENCE</scope>
    <source>
        <strain evidence="2">NRERC-220</strain>
    </source>
</reference>
<dbReference type="Proteomes" id="UP001180650">
    <property type="component" value="Unassembled WGS sequence"/>
</dbReference>
<accession>A0ABU3HKA8</accession>
<dbReference type="EMBL" id="JAVSJA010000001">
    <property type="protein sequence ID" value="MDT3674967.1"/>
    <property type="molecule type" value="Genomic_DNA"/>
</dbReference>
<gene>
    <name evidence="2" type="ORF">RAM70_10670</name>
</gene>
<evidence type="ECO:0000313" key="2">
    <source>
        <dbReference type="EMBL" id="MDT3674967.1"/>
    </source>
</evidence>
<comment type="caution">
    <text evidence="2">The sequence shown here is derived from an EMBL/GenBank/DDBJ whole genome shotgun (WGS) entry which is preliminary data.</text>
</comment>
<dbReference type="RefSeq" id="WP_312673663.1">
    <property type="nucleotide sequence ID" value="NZ_JAVSJA010000001.1"/>
</dbReference>
<protein>
    <recommendedName>
        <fullName evidence="4">Transposase</fullName>
    </recommendedName>
</protein>
<proteinExistence type="predicted"/>
<keyword evidence="1" id="KW-0472">Membrane</keyword>
<sequence length="208" mass="24204">MLLRLPCDTLIYGVRRRGFGYEVRELYPPKRQACFYRNVQVWQEARITAHLALASVPGVKDNWAILSHEPPTLDTFWQYGLRFPIEHLFLDSKSGVFDWEHSRVRSAACLERLYLIVAISILFATLTGMAVQQSGSRRQVDAHFRRGLSYLKIGLRWLAGVVHKARPFLRLDHLFSVDPFPCFASRKARQDYYGKITFSFIQEFEAFT</sequence>
<keyword evidence="1" id="KW-0812">Transmembrane</keyword>
<evidence type="ECO:0000256" key="1">
    <source>
        <dbReference type="SAM" id="Phobius"/>
    </source>
</evidence>
<keyword evidence="3" id="KW-1185">Reference proteome</keyword>
<keyword evidence="1" id="KW-1133">Transmembrane helix</keyword>